<feature type="non-terminal residue" evidence="1">
    <location>
        <position position="1"/>
    </location>
</feature>
<dbReference type="EMBL" id="LAZR01018607">
    <property type="protein sequence ID" value="KKL95730.1"/>
    <property type="molecule type" value="Genomic_DNA"/>
</dbReference>
<reference evidence="1" key="1">
    <citation type="journal article" date="2015" name="Nature">
        <title>Complex archaea that bridge the gap between prokaryotes and eukaryotes.</title>
        <authorList>
            <person name="Spang A."/>
            <person name="Saw J.H."/>
            <person name="Jorgensen S.L."/>
            <person name="Zaremba-Niedzwiedzka K."/>
            <person name="Martijn J."/>
            <person name="Lind A.E."/>
            <person name="van Eijk R."/>
            <person name="Schleper C."/>
            <person name="Guy L."/>
            <person name="Ettema T.J."/>
        </authorList>
    </citation>
    <scope>NUCLEOTIDE SEQUENCE</scope>
</reference>
<sequence length="48" mass="5705">KKIPVFTGLIRKFDKIVVNLEGKFEKIHLRDKYHIIITKLDSLIKQAR</sequence>
<gene>
    <name evidence="1" type="ORF">LCGC14_1851710</name>
</gene>
<accession>A0A0F9IPS2</accession>
<protein>
    <submittedName>
        <fullName evidence="1">Uncharacterized protein</fullName>
    </submittedName>
</protein>
<organism evidence="1">
    <name type="scientific">marine sediment metagenome</name>
    <dbReference type="NCBI Taxonomy" id="412755"/>
    <lineage>
        <taxon>unclassified sequences</taxon>
        <taxon>metagenomes</taxon>
        <taxon>ecological metagenomes</taxon>
    </lineage>
</organism>
<name>A0A0F9IPS2_9ZZZZ</name>
<comment type="caution">
    <text evidence="1">The sequence shown here is derived from an EMBL/GenBank/DDBJ whole genome shotgun (WGS) entry which is preliminary data.</text>
</comment>
<evidence type="ECO:0000313" key="1">
    <source>
        <dbReference type="EMBL" id="KKL95730.1"/>
    </source>
</evidence>
<dbReference type="AlphaFoldDB" id="A0A0F9IPS2"/>
<proteinExistence type="predicted"/>